<evidence type="ECO:0000313" key="2">
    <source>
        <dbReference type="Proteomes" id="UP000267821"/>
    </source>
</evidence>
<evidence type="ECO:0000313" key="1">
    <source>
        <dbReference type="EMBL" id="RPB25025.1"/>
    </source>
</evidence>
<organism evidence="1 2">
    <name type="scientific">Terfezia boudieri ATCC MYA-4762</name>
    <dbReference type="NCBI Taxonomy" id="1051890"/>
    <lineage>
        <taxon>Eukaryota</taxon>
        <taxon>Fungi</taxon>
        <taxon>Dikarya</taxon>
        <taxon>Ascomycota</taxon>
        <taxon>Pezizomycotina</taxon>
        <taxon>Pezizomycetes</taxon>
        <taxon>Pezizales</taxon>
        <taxon>Pezizaceae</taxon>
        <taxon>Terfezia</taxon>
    </lineage>
</organism>
<sequence>MNGNGGGRGKNMDSGSVGWDGMIGLWWLHWWALNIQRGLRVQMLTVEFSDFSSRLYYT</sequence>
<protein>
    <submittedName>
        <fullName evidence="1">Uncharacterized protein</fullName>
    </submittedName>
</protein>
<dbReference type="Proteomes" id="UP000267821">
    <property type="component" value="Unassembled WGS sequence"/>
</dbReference>
<reference evidence="1 2" key="1">
    <citation type="journal article" date="2018" name="Nat. Ecol. Evol.">
        <title>Pezizomycetes genomes reveal the molecular basis of ectomycorrhizal truffle lifestyle.</title>
        <authorList>
            <person name="Murat C."/>
            <person name="Payen T."/>
            <person name="Noel B."/>
            <person name="Kuo A."/>
            <person name="Morin E."/>
            <person name="Chen J."/>
            <person name="Kohler A."/>
            <person name="Krizsan K."/>
            <person name="Balestrini R."/>
            <person name="Da Silva C."/>
            <person name="Montanini B."/>
            <person name="Hainaut M."/>
            <person name="Levati E."/>
            <person name="Barry K.W."/>
            <person name="Belfiori B."/>
            <person name="Cichocki N."/>
            <person name="Clum A."/>
            <person name="Dockter R.B."/>
            <person name="Fauchery L."/>
            <person name="Guy J."/>
            <person name="Iotti M."/>
            <person name="Le Tacon F."/>
            <person name="Lindquist E.A."/>
            <person name="Lipzen A."/>
            <person name="Malagnac F."/>
            <person name="Mello A."/>
            <person name="Molinier V."/>
            <person name="Miyauchi S."/>
            <person name="Poulain J."/>
            <person name="Riccioni C."/>
            <person name="Rubini A."/>
            <person name="Sitrit Y."/>
            <person name="Splivallo R."/>
            <person name="Traeger S."/>
            <person name="Wang M."/>
            <person name="Zifcakova L."/>
            <person name="Wipf D."/>
            <person name="Zambonelli A."/>
            <person name="Paolocci F."/>
            <person name="Nowrousian M."/>
            <person name="Ottonello S."/>
            <person name="Baldrian P."/>
            <person name="Spatafora J.W."/>
            <person name="Henrissat B."/>
            <person name="Nagy L.G."/>
            <person name="Aury J.M."/>
            <person name="Wincker P."/>
            <person name="Grigoriev I.V."/>
            <person name="Bonfante P."/>
            <person name="Martin F.M."/>
        </authorList>
    </citation>
    <scope>NUCLEOTIDE SEQUENCE [LARGE SCALE GENOMIC DNA]</scope>
    <source>
        <strain evidence="1 2">ATCC MYA-4762</strain>
    </source>
</reference>
<dbReference type="InParanoid" id="A0A3N4M3Z3"/>
<accession>A0A3N4M3Z3</accession>
<dbReference type="AlphaFoldDB" id="A0A3N4M3Z3"/>
<proteinExistence type="predicted"/>
<name>A0A3N4M3Z3_9PEZI</name>
<dbReference type="EMBL" id="ML121539">
    <property type="protein sequence ID" value="RPB25025.1"/>
    <property type="molecule type" value="Genomic_DNA"/>
</dbReference>
<gene>
    <name evidence="1" type="ORF">L211DRAFT_836888</name>
</gene>
<keyword evidence="2" id="KW-1185">Reference proteome</keyword>